<dbReference type="InterPro" id="IPR015915">
    <property type="entry name" value="Kelch-typ_b-propeller"/>
</dbReference>
<dbReference type="PANTHER" id="PTHR46428:SF1">
    <property type="entry name" value="KELCH DOMAIN-CONTAINING PROTEIN 10"/>
    <property type="match status" value="1"/>
</dbReference>
<name>A0AAV6U0M1_9ARAC</name>
<organism evidence="5 6">
    <name type="scientific">Oedothorax gibbosus</name>
    <dbReference type="NCBI Taxonomy" id="931172"/>
    <lineage>
        <taxon>Eukaryota</taxon>
        <taxon>Metazoa</taxon>
        <taxon>Ecdysozoa</taxon>
        <taxon>Arthropoda</taxon>
        <taxon>Chelicerata</taxon>
        <taxon>Arachnida</taxon>
        <taxon>Araneae</taxon>
        <taxon>Araneomorphae</taxon>
        <taxon>Entelegynae</taxon>
        <taxon>Araneoidea</taxon>
        <taxon>Linyphiidae</taxon>
        <taxon>Erigoninae</taxon>
        <taxon>Oedothorax</taxon>
    </lineage>
</organism>
<dbReference type="AlphaFoldDB" id="A0AAV6U0M1"/>
<evidence type="ECO:0000256" key="4">
    <source>
        <dbReference type="ARBA" id="ARBA00041041"/>
    </source>
</evidence>
<reference evidence="5 6" key="1">
    <citation type="journal article" date="2022" name="Nat. Ecol. Evol.">
        <title>A masculinizing supergene underlies an exaggerated male reproductive morph in a spider.</title>
        <authorList>
            <person name="Hendrickx F."/>
            <person name="De Corte Z."/>
            <person name="Sonet G."/>
            <person name="Van Belleghem S.M."/>
            <person name="Kostlbacher S."/>
            <person name="Vangestel C."/>
        </authorList>
    </citation>
    <scope>NUCLEOTIDE SEQUENCE [LARGE SCALE GENOMIC DNA]</scope>
    <source>
        <strain evidence="5">W744_W776</strain>
    </source>
</reference>
<proteinExistence type="inferred from homology"/>
<dbReference type="SMART" id="SM00612">
    <property type="entry name" value="Kelch"/>
    <property type="match status" value="3"/>
</dbReference>
<evidence type="ECO:0000256" key="2">
    <source>
        <dbReference type="ARBA" id="ARBA00022737"/>
    </source>
</evidence>
<dbReference type="SUPFAM" id="SSF50965">
    <property type="entry name" value="Galactose oxidase, central domain"/>
    <property type="match status" value="1"/>
</dbReference>
<gene>
    <name evidence="5" type="ORF">JTE90_018356</name>
</gene>
<dbReference type="EMBL" id="JAFNEN010000787">
    <property type="protein sequence ID" value="KAG8177333.1"/>
    <property type="molecule type" value="Genomic_DNA"/>
</dbReference>
<dbReference type="SUPFAM" id="SSF117281">
    <property type="entry name" value="Kelch motif"/>
    <property type="match status" value="1"/>
</dbReference>
<sequence length="409" mass="46580">MDSNKAYKKRKAKGLYEFHPNKVTRLQPGGNHLRGEDCPKPRSGHRIIVKGGNVYAFGGYTPMTSDTEVAHILFKELWKYNCASKTWQLLETTGKMPEQLASHCAVLVDNKMIVFGGTGIPFGETRSNSTYSCNLDTLEWEEIKTTGDPPTQQYGQGMLLDGKKMYVVGGTNGFSYTMQVHCLDLTTKVWTHLDTEMKKFDWTPDPRYRHEIALHNNKIFVFGGGTAHVSFDMVEIPVFCLESKTWTKITTTSTDPQNFPEPRRCHALVQIGSDAYLCGGFDGLRTFNCIWKFNLETHQWNCLDAKLPNPLYFHSAAVSEEGQMFVFGGVKSFLYNTRTNDLYSMWLKIPPLQDLCWQAALKYMPHISHMQSEKLYEAGVPFHLIKEVDFQSNATEDSITQQCCNRLEK</sequence>
<keyword evidence="6" id="KW-1185">Reference proteome</keyword>
<dbReference type="Gene3D" id="2.120.10.80">
    <property type="entry name" value="Kelch-type beta propeller"/>
    <property type="match status" value="2"/>
</dbReference>
<accession>A0AAV6U0M1</accession>
<evidence type="ECO:0000256" key="3">
    <source>
        <dbReference type="ARBA" id="ARBA00038487"/>
    </source>
</evidence>
<dbReference type="GO" id="GO:0032874">
    <property type="term" value="P:positive regulation of stress-activated MAPK cascade"/>
    <property type="evidence" value="ECO:0007669"/>
    <property type="project" value="TreeGrafter"/>
</dbReference>
<dbReference type="Proteomes" id="UP000827092">
    <property type="component" value="Unassembled WGS sequence"/>
</dbReference>
<comment type="similarity">
    <text evidence="3">Belongs to the KLHDC10 family.</text>
</comment>
<dbReference type="Pfam" id="PF01344">
    <property type="entry name" value="Kelch_1"/>
    <property type="match status" value="1"/>
</dbReference>
<dbReference type="InterPro" id="IPR006652">
    <property type="entry name" value="Kelch_1"/>
</dbReference>
<keyword evidence="1" id="KW-0880">Kelch repeat</keyword>
<dbReference type="PANTHER" id="PTHR46428">
    <property type="entry name" value="KELCH DOMAIN-CONTAINING PROTEIN 10"/>
    <property type="match status" value="1"/>
</dbReference>
<protein>
    <recommendedName>
        <fullName evidence="4">Kelch domain-containing protein 10</fullName>
    </recommendedName>
</protein>
<evidence type="ECO:0000256" key="1">
    <source>
        <dbReference type="ARBA" id="ARBA00022441"/>
    </source>
</evidence>
<evidence type="ECO:0000313" key="6">
    <source>
        <dbReference type="Proteomes" id="UP000827092"/>
    </source>
</evidence>
<comment type="caution">
    <text evidence="5">The sequence shown here is derived from an EMBL/GenBank/DDBJ whole genome shotgun (WGS) entry which is preliminary data.</text>
</comment>
<dbReference type="InterPro" id="IPR052125">
    <property type="entry name" value="KLHDC10"/>
</dbReference>
<keyword evidence="2" id="KW-0677">Repeat</keyword>
<dbReference type="Pfam" id="PF24681">
    <property type="entry name" value="Kelch_KLHDC2_KLHL20_DRC7"/>
    <property type="match status" value="1"/>
</dbReference>
<dbReference type="InterPro" id="IPR011043">
    <property type="entry name" value="Gal_Oxase/kelch_b-propeller"/>
</dbReference>
<evidence type="ECO:0000313" key="5">
    <source>
        <dbReference type="EMBL" id="KAG8177333.1"/>
    </source>
</evidence>